<reference evidence="1 2" key="1">
    <citation type="submission" date="2013-09" db="EMBL/GenBank/DDBJ databases">
        <title>Corchorus capsularis genome sequencing.</title>
        <authorList>
            <person name="Alam M."/>
            <person name="Haque M.S."/>
            <person name="Islam M.S."/>
            <person name="Emdad E.M."/>
            <person name="Islam M.M."/>
            <person name="Ahmed B."/>
            <person name="Halim A."/>
            <person name="Hossen Q.M.M."/>
            <person name="Hossain M.Z."/>
            <person name="Ahmed R."/>
            <person name="Khan M.M."/>
            <person name="Islam R."/>
            <person name="Rashid M.M."/>
            <person name="Khan S.A."/>
            <person name="Rahman M.S."/>
            <person name="Alam M."/>
        </authorList>
    </citation>
    <scope>NUCLEOTIDE SEQUENCE [LARGE SCALE GENOMIC DNA]</scope>
    <source>
        <strain evidence="2">cv. CVL-1</strain>
        <tissue evidence="1">Whole seedling</tissue>
    </source>
</reference>
<evidence type="ECO:0000313" key="1">
    <source>
        <dbReference type="EMBL" id="OMP05442.1"/>
    </source>
</evidence>
<protein>
    <submittedName>
        <fullName evidence="1">Uncharacterized protein</fullName>
    </submittedName>
</protein>
<name>A0A1R3KEC9_COCAP</name>
<organism evidence="1 2">
    <name type="scientific">Corchorus capsularis</name>
    <name type="common">Jute</name>
    <dbReference type="NCBI Taxonomy" id="210143"/>
    <lineage>
        <taxon>Eukaryota</taxon>
        <taxon>Viridiplantae</taxon>
        <taxon>Streptophyta</taxon>
        <taxon>Embryophyta</taxon>
        <taxon>Tracheophyta</taxon>
        <taxon>Spermatophyta</taxon>
        <taxon>Magnoliopsida</taxon>
        <taxon>eudicotyledons</taxon>
        <taxon>Gunneridae</taxon>
        <taxon>Pentapetalae</taxon>
        <taxon>rosids</taxon>
        <taxon>malvids</taxon>
        <taxon>Malvales</taxon>
        <taxon>Malvaceae</taxon>
        <taxon>Grewioideae</taxon>
        <taxon>Apeibeae</taxon>
        <taxon>Corchorus</taxon>
    </lineage>
</organism>
<gene>
    <name evidence="1" type="ORF">CCACVL1_01903</name>
</gene>
<proteinExistence type="predicted"/>
<accession>A0A1R3KEC9</accession>
<dbReference type="EMBL" id="AWWV01005372">
    <property type="protein sequence ID" value="OMP05442.1"/>
    <property type="molecule type" value="Genomic_DNA"/>
</dbReference>
<sequence>MAVDPKSTTEPPFPTTRSDLRQGSVIDLTVADKDDLYSSLNLFRVDDLYLLIGFASLNERSMGNETMLPLASLELLETP</sequence>
<keyword evidence="2" id="KW-1185">Reference proteome</keyword>
<dbReference type="Gramene" id="OMP05442">
    <property type="protein sequence ID" value="OMP05442"/>
    <property type="gene ID" value="CCACVL1_01903"/>
</dbReference>
<comment type="caution">
    <text evidence="1">The sequence shown here is derived from an EMBL/GenBank/DDBJ whole genome shotgun (WGS) entry which is preliminary data.</text>
</comment>
<evidence type="ECO:0000313" key="2">
    <source>
        <dbReference type="Proteomes" id="UP000188268"/>
    </source>
</evidence>
<dbReference type="Proteomes" id="UP000188268">
    <property type="component" value="Unassembled WGS sequence"/>
</dbReference>
<dbReference type="AlphaFoldDB" id="A0A1R3KEC9"/>